<gene>
    <name evidence="1" type="ORF">AVEN_91877_1</name>
</gene>
<evidence type="ECO:0000313" key="1">
    <source>
        <dbReference type="EMBL" id="GBN83099.1"/>
    </source>
</evidence>
<protein>
    <submittedName>
        <fullName evidence="1">Uncharacterized protein</fullName>
    </submittedName>
</protein>
<evidence type="ECO:0000313" key="2">
    <source>
        <dbReference type="Proteomes" id="UP000499080"/>
    </source>
</evidence>
<dbReference type="Proteomes" id="UP000499080">
    <property type="component" value="Unassembled WGS sequence"/>
</dbReference>
<name>A0A4Y2S725_ARAVE</name>
<reference evidence="1 2" key="1">
    <citation type="journal article" date="2019" name="Sci. Rep.">
        <title>Orb-weaving spider Araneus ventricosus genome elucidates the spidroin gene catalogue.</title>
        <authorList>
            <person name="Kono N."/>
            <person name="Nakamura H."/>
            <person name="Ohtoshi R."/>
            <person name="Moran D.A.P."/>
            <person name="Shinohara A."/>
            <person name="Yoshida Y."/>
            <person name="Fujiwara M."/>
            <person name="Mori M."/>
            <person name="Tomita M."/>
            <person name="Arakawa K."/>
        </authorList>
    </citation>
    <scope>NUCLEOTIDE SEQUENCE [LARGE SCALE GENOMIC DNA]</scope>
</reference>
<accession>A0A4Y2S725</accession>
<proteinExistence type="predicted"/>
<feature type="non-terminal residue" evidence="1">
    <location>
        <position position="1"/>
    </location>
</feature>
<dbReference type="AlphaFoldDB" id="A0A4Y2S725"/>
<keyword evidence="2" id="KW-1185">Reference proteome</keyword>
<dbReference type="EMBL" id="BGPR01149865">
    <property type="protein sequence ID" value="GBN83099.1"/>
    <property type="molecule type" value="Genomic_DNA"/>
</dbReference>
<sequence>SSFTSYHLCRRSSLQLSDTFPATLRYLCHLTATFRSELHKLLLTPPSQFLTATDLMKATAPTTPDPMATLQELRGKTCKLLIYILSSCFTLPVEQLVTLSQYCSAGHSQLPTPRNSSTASHSIPFCDFSVNLYTKLPSSHTWLLPRCLWLAFPNRVMNI</sequence>
<organism evidence="1 2">
    <name type="scientific">Araneus ventricosus</name>
    <name type="common">Orbweaver spider</name>
    <name type="synonym">Epeira ventricosa</name>
    <dbReference type="NCBI Taxonomy" id="182803"/>
    <lineage>
        <taxon>Eukaryota</taxon>
        <taxon>Metazoa</taxon>
        <taxon>Ecdysozoa</taxon>
        <taxon>Arthropoda</taxon>
        <taxon>Chelicerata</taxon>
        <taxon>Arachnida</taxon>
        <taxon>Araneae</taxon>
        <taxon>Araneomorphae</taxon>
        <taxon>Entelegynae</taxon>
        <taxon>Araneoidea</taxon>
        <taxon>Araneidae</taxon>
        <taxon>Araneus</taxon>
    </lineage>
</organism>
<comment type="caution">
    <text evidence="1">The sequence shown here is derived from an EMBL/GenBank/DDBJ whole genome shotgun (WGS) entry which is preliminary data.</text>
</comment>